<dbReference type="InterPro" id="IPR011234">
    <property type="entry name" value="Fumarylacetoacetase-like_C"/>
</dbReference>
<organism evidence="3 4">
    <name type="scientific">Pseudoprimorskyibacter insulae</name>
    <dbReference type="NCBI Taxonomy" id="1695997"/>
    <lineage>
        <taxon>Bacteria</taxon>
        <taxon>Pseudomonadati</taxon>
        <taxon>Pseudomonadota</taxon>
        <taxon>Alphaproteobacteria</taxon>
        <taxon>Rhodobacterales</taxon>
        <taxon>Paracoccaceae</taxon>
        <taxon>Pseudoprimorskyibacter</taxon>
    </lineage>
</organism>
<keyword evidence="3" id="KW-0670">Pyruvate</keyword>
<dbReference type="EC" id="3.7.1.20" evidence="3"/>
<reference evidence="4" key="1">
    <citation type="submission" date="2018-03" db="EMBL/GenBank/DDBJ databases">
        <authorList>
            <person name="Rodrigo-Torres L."/>
            <person name="Arahal R. D."/>
            <person name="Lucena T."/>
        </authorList>
    </citation>
    <scope>NUCLEOTIDE SEQUENCE [LARGE SCALE GENOMIC DNA]</scope>
    <source>
        <strain evidence="4">CECT 8871</strain>
    </source>
</reference>
<evidence type="ECO:0000259" key="2">
    <source>
        <dbReference type="Pfam" id="PF01557"/>
    </source>
</evidence>
<dbReference type="OrthoDB" id="5197601at2"/>
<keyword evidence="3" id="KW-0378">Hydrolase</keyword>
<dbReference type="SUPFAM" id="SSF56529">
    <property type="entry name" value="FAH"/>
    <property type="match status" value="1"/>
</dbReference>
<evidence type="ECO:0000256" key="1">
    <source>
        <dbReference type="ARBA" id="ARBA00022723"/>
    </source>
</evidence>
<dbReference type="RefSeq" id="WP_108884715.1">
    <property type="nucleotide sequence ID" value="NZ_OMOJ01000001.1"/>
</dbReference>
<dbReference type="PANTHER" id="PTHR11820:SF7">
    <property type="entry name" value="ACYLPYRUVASE FAHD1, MITOCHONDRIAL"/>
    <property type="match status" value="1"/>
</dbReference>
<evidence type="ECO:0000313" key="4">
    <source>
        <dbReference type="Proteomes" id="UP000244904"/>
    </source>
</evidence>
<dbReference type="Proteomes" id="UP000244904">
    <property type="component" value="Unassembled WGS sequence"/>
</dbReference>
<dbReference type="EMBL" id="OMOJ01000001">
    <property type="protein sequence ID" value="SPF78037.1"/>
    <property type="molecule type" value="Genomic_DNA"/>
</dbReference>
<dbReference type="GO" id="GO:0046872">
    <property type="term" value="F:metal ion binding"/>
    <property type="evidence" value="ECO:0007669"/>
    <property type="project" value="UniProtKB-KW"/>
</dbReference>
<keyword evidence="1" id="KW-0479">Metal-binding</keyword>
<accession>A0A2R8AQ65</accession>
<proteinExistence type="predicted"/>
<dbReference type="PANTHER" id="PTHR11820">
    <property type="entry name" value="ACYLPYRUVASE"/>
    <property type="match status" value="1"/>
</dbReference>
<name>A0A2R8AQ65_9RHOB</name>
<dbReference type="GO" id="GO:0034545">
    <property type="term" value="F:fumarylpyruvate hydrolase activity"/>
    <property type="evidence" value="ECO:0007669"/>
    <property type="project" value="UniProtKB-EC"/>
</dbReference>
<evidence type="ECO:0000313" key="3">
    <source>
        <dbReference type="EMBL" id="SPF78037.1"/>
    </source>
</evidence>
<keyword evidence="4" id="KW-1185">Reference proteome</keyword>
<dbReference type="Pfam" id="PF01557">
    <property type="entry name" value="FAA_hydrolase"/>
    <property type="match status" value="1"/>
</dbReference>
<sequence length="232" mass="25026">MTTYLFDEPKTQSIPVKGEAAEYPITRIFCVGRNYAAHAAEMGVEVDREAPFYFTKNPQTYLATGATLSYPPGTENFHYEMELTLVIGKPVFRASVSEAKDAIYAYGCSLDMTRRDLQLVARSKQRPWDLGKDVEGSAVFSPLTKAAEVGEVGPQRIWLTVNGETKQDAHLSDLIHNVAEIVADLSKYYHLAPGDVIMTGTPAGVGPVVAGDVIEGGIDGLDGIALTIGAAE</sequence>
<gene>
    <name evidence="3" type="primary">nagK_1</name>
    <name evidence="3" type="ORF">PRI8871_00626</name>
</gene>
<dbReference type="Gene3D" id="3.90.850.10">
    <property type="entry name" value="Fumarylacetoacetase-like, C-terminal domain"/>
    <property type="match status" value="1"/>
</dbReference>
<protein>
    <submittedName>
        <fullName evidence="3">Fumarylpyruvate hydrolase</fullName>
        <ecNumber evidence="3">3.7.1.20</ecNumber>
    </submittedName>
</protein>
<dbReference type="AlphaFoldDB" id="A0A2R8AQ65"/>
<dbReference type="GO" id="GO:0018773">
    <property type="term" value="F:acetylpyruvate hydrolase activity"/>
    <property type="evidence" value="ECO:0007669"/>
    <property type="project" value="TreeGrafter"/>
</dbReference>
<dbReference type="InterPro" id="IPR036663">
    <property type="entry name" value="Fumarylacetoacetase_C_sf"/>
</dbReference>
<feature type="domain" description="Fumarylacetoacetase-like C-terminal" evidence="2">
    <location>
        <begin position="28"/>
        <end position="221"/>
    </location>
</feature>